<organism evidence="2 3">
    <name type="scientific">Papaver somniferum</name>
    <name type="common">Opium poppy</name>
    <dbReference type="NCBI Taxonomy" id="3469"/>
    <lineage>
        <taxon>Eukaryota</taxon>
        <taxon>Viridiplantae</taxon>
        <taxon>Streptophyta</taxon>
        <taxon>Embryophyta</taxon>
        <taxon>Tracheophyta</taxon>
        <taxon>Spermatophyta</taxon>
        <taxon>Magnoliopsida</taxon>
        <taxon>Ranunculales</taxon>
        <taxon>Papaveraceae</taxon>
        <taxon>Papaveroideae</taxon>
        <taxon>Papaver</taxon>
    </lineage>
</organism>
<gene>
    <name evidence="2" type="ORF">C5167_008110</name>
</gene>
<sequence>MRIEKTAKLAVKNKENKSKQTVQQTGGSKLLRVKQEQEDYEYPLFRNATARGILPNPYPTRLITWLRDRKCGNVEAFGSSMEILVPCANGMGLIPNVLIENFDNDRW</sequence>
<dbReference type="EMBL" id="CM010720">
    <property type="protein sequence ID" value="RZC64419.1"/>
    <property type="molecule type" value="Genomic_DNA"/>
</dbReference>
<evidence type="ECO:0000256" key="1">
    <source>
        <dbReference type="SAM" id="MobiDB-lite"/>
    </source>
</evidence>
<dbReference type="AlphaFoldDB" id="A0A4Y7JXG6"/>
<name>A0A4Y7JXG6_PAPSO</name>
<protein>
    <submittedName>
        <fullName evidence="2">Uncharacterized protein</fullName>
    </submittedName>
</protein>
<accession>A0A4Y7JXG6</accession>
<evidence type="ECO:0000313" key="2">
    <source>
        <dbReference type="EMBL" id="RZC64419.1"/>
    </source>
</evidence>
<evidence type="ECO:0000313" key="3">
    <source>
        <dbReference type="Proteomes" id="UP000316621"/>
    </source>
</evidence>
<dbReference type="Gramene" id="RZC64419">
    <property type="protein sequence ID" value="RZC64419"/>
    <property type="gene ID" value="C5167_008110"/>
</dbReference>
<proteinExistence type="predicted"/>
<feature type="compositionally biased region" description="Basic and acidic residues" evidence="1">
    <location>
        <begin position="1"/>
        <end position="18"/>
    </location>
</feature>
<keyword evidence="3" id="KW-1185">Reference proteome</keyword>
<feature type="region of interest" description="Disordered" evidence="1">
    <location>
        <begin position="1"/>
        <end position="30"/>
    </location>
</feature>
<reference evidence="2 3" key="1">
    <citation type="journal article" date="2018" name="Science">
        <title>The opium poppy genome and morphinan production.</title>
        <authorList>
            <person name="Guo L."/>
            <person name="Winzer T."/>
            <person name="Yang X."/>
            <person name="Li Y."/>
            <person name="Ning Z."/>
            <person name="He Z."/>
            <person name="Teodor R."/>
            <person name="Lu Y."/>
            <person name="Bowser T.A."/>
            <person name="Graham I.A."/>
            <person name="Ye K."/>
        </authorList>
    </citation>
    <scope>NUCLEOTIDE SEQUENCE [LARGE SCALE GENOMIC DNA]</scope>
    <source>
        <strain evidence="3">cv. HN1</strain>
        <tissue evidence="2">Leaves</tissue>
    </source>
</reference>
<dbReference type="Proteomes" id="UP000316621">
    <property type="component" value="Chromosome 6"/>
</dbReference>